<dbReference type="PANTHER" id="PTHR19848">
    <property type="entry name" value="WD40 REPEAT PROTEIN"/>
    <property type="match status" value="1"/>
</dbReference>
<dbReference type="InterPro" id="IPR036322">
    <property type="entry name" value="WD40_repeat_dom_sf"/>
</dbReference>
<keyword evidence="5" id="KW-1185">Reference proteome</keyword>
<comment type="caution">
    <text evidence="4">The sequence shown here is derived from an EMBL/GenBank/DDBJ whole genome shotgun (WGS) entry which is preliminary data.</text>
</comment>
<evidence type="ECO:0000256" key="2">
    <source>
        <dbReference type="ARBA" id="ARBA00022737"/>
    </source>
</evidence>
<dbReference type="AlphaFoldDB" id="X6MH89"/>
<evidence type="ECO:0000256" key="1">
    <source>
        <dbReference type="ARBA" id="ARBA00022574"/>
    </source>
</evidence>
<dbReference type="SUPFAM" id="SSF50978">
    <property type="entry name" value="WD40 repeat-like"/>
    <property type="match status" value="1"/>
</dbReference>
<feature type="repeat" description="WD" evidence="3">
    <location>
        <begin position="297"/>
        <end position="350"/>
    </location>
</feature>
<dbReference type="PROSITE" id="PS50082">
    <property type="entry name" value="WD_REPEATS_2"/>
    <property type="match status" value="5"/>
</dbReference>
<dbReference type="Pfam" id="PF00400">
    <property type="entry name" value="WD40"/>
    <property type="match status" value="5"/>
</dbReference>
<dbReference type="Gene3D" id="2.130.10.10">
    <property type="entry name" value="YVTN repeat-like/Quinoprotein amine dehydrogenase"/>
    <property type="match status" value="2"/>
</dbReference>
<dbReference type="InterPro" id="IPR020472">
    <property type="entry name" value="WD40_PAC1"/>
</dbReference>
<dbReference type="InterPro" id="IPR019775">
    <property type="entry name" value="WD40_repeat_CS"/>
</dbReference>
<dbReference type="InterPro" id="IPR001680">
    <property type="entry name" value="WD40_rpt"/>
</dbReference>
<organism evidence="4 5">
    <name type="scientific">Reticulomyxa filosa</name>
    <dbReference type="NCBI Taxonomy" id="46433"/>
    <lineage>
        <taxon>Eukaryota</taxon>
        <taxon>Sar</taxon>
        <taxon>Rhizaria</taxon>
        <taxon>Retaria</taxon>
        <taxon>Foraminifera</taxon>
        <taxon>Monothalamids</taxon>
        <taxon>Reticulomyxidae</taxon>
        <taxon>Reticulomyxa</taxon>
    </lineage>
</organism>
<feature type="repeat" description="WD" evidence="3">
    <location>
        <begin position="253"/>
        <end position="296"/>
    </location>
</feature>
<reference evidence="4 5" key="1">
    <citation type="journal article" date="2013" name="Curr. Biol.">
        <title>The Genome of the Foraminiferan Reticulomyxa filosa.</title>
        <authorList>
            <person name="Glockner G."/>
            <person name="Hulsmann N."/>
            <person name="Schleicher M."/>
            <person name="Noegel A.A."/>
            <person name="Eichinger L."/>
            <person name="Gallinger C."/>
            <person name="Pawlowski J."/>
            <person name="Sierra R."/>
            <person name="Euteneuer U."/>
            <person name="Pillet L."/>
            <person name="Moustafa A."/>
            <person name="Platzer M."/>
            <person name="Groth M."/>
            <person name="Szafranski K."/>
            <person name="Schliwa M."/>
        </authorList>
    </citation>
    <scope>NUCLEOTIDE SEQUENCE [LARGE SCALE GENOMIC DNA]</scope>
</reference>
<dbReference type="EMBL" id="ASPP01021431">
    <property type="protein sequence ID" value="ETO12405.1"/>
    <property type="molecule type" value="Genomic_DNA"/>
</dbReference>
<feature type="repeat" description="WD" evidence="3">
    <location>
        <begin position="152"/>
        <end position="195"/>
    </location>
</feature>
<evidence type="ECO:0000256" key="3">
    <source>
        <dbReference type="PROSITE-ProRule" id="PRU00221"/>
    </source>
</evidence>
<accession>X6MH89</accession>
<dbReference type="SMART" id="SM00320">
    <property type="entry name" value="WD40"/>
    <property type="match status" value="6"/>
</dbReference>
<dbReference type="PRINTS" id="PR00320">
    <property type="entry name" value="GPROTEINBRPT"/>
</dbReference>
<evidence type="ECO:0000313" key="5">
    <source>
        <dbReference type="Proteomes" id="UP000023152"/>
    </source>
</evidence>
<dbReference type="PROSITE" id="PS00678">
    <property type="entry name" value="WD_REPEATS_1"/>
    <property type="match status" value="5"/>
</dbReference>
<dbReference type="InterPro" id="IPR015943">
    <property type="entry name" value="WD40/YVTN_repeat-like_dom_sf"/>
</dbReference>
<dbReference type="PROSITE" id="PS50294">
    <property type="entry name" value="WD_REPEATS_REGION"/>
    <property type="match status" value="3"/>
</dbReference>
<feature type="repeat" description="WD" evidence="3">
    <location>
        <begin position="226"/>
        <end position="252"/>
    </location>
</feature>
<dbReference type="CDD" id="cd00200">
    <property type="entry name" value="WD40"/>
    <property type="match status" value="1"/>
</dbReference>
<feature type="repeat" description="WD" evidence="3">
    <location>
        <begin position="60"/>
        <end position="103"/>
    </location>
</feature>
<dbReference type="Proteomes" id="UP000023152">
    <property type="component" value="Unassembled WGS sequence"/>
</dbReference>
<protein>
    <submittedName>
        <fullName evidence="4">WD-40 repeat protein</fullName>
    </submittedName>
</protein>
<gene>
    <name evidence="4" type="ORF">RFI_24971</name>
</gene>
<name>X6MH89_RETFI</name>
<keyword evidence="2" id="KW-0677">Repeat</keyword>
<dbReference type="PANTHER" id="PTHR19848:SF8">
    <property type="entry name" value="F-BOX AND WD REPEAT DOMAIN CONTAINING 7"/>
    <property type="match status" value="1"/>
</dbReference>
<proteinExistence type="predicted"/>
<dbReference type="OrthoDB" id="10002522at2759"/>
<keyword evidence="1 3" id="KW-0853">WD repeat</keyword>
<evidence type="ECO:0000313" key="4">
    <source>
        <dbReference type="EMBL" id="ETO12405.1"/>
    </source>
</evidence>
<sequence length="456" mass="53126">MTTIINEKQTLMQLALVNFISTVQKKANEEIHVIIKYWIRILKIKLGWIHDFDKLVVNYVSGHTKSVLSIDCSTFDGNQFICSGSLDKTIRIWDIEKNEQIQSSNEYPDPVICVKFSLYHNNNNNCSVICFSSANKTIRFWDFKNNKQLQIFNGHTNWVFEIKFSSFSGGRYLCSGSSDKTIRLWDIETSKSLNIFNGHTKNVKCIDISPLRNNDNSNNIGIIGGNGYTICSGSWDTTIRIWDIETTKQLNIYKGHSNWINSVKYGSNELMNTILSGSVDKSIRLWDIRSGGQIQVFNGHTHAIETVEYSPFVVKNNSDVVGGNSNVICSGSDDNTIRFWDIRSNKKELYAIYGNEKEYINFPPNKTINIIYFKYFFLRFYVNLIHKLIIRRDKICKLFIYKRFQYLLKKIFNEKICEHTKKFIYMCSSPNMNWTNMNKKKFGLYLHQLYLIQNSF</sequence>